<evidence type="ECO:0000313" key="2">
    <source>
        <dbReference type="EMBL" id="OKH33167.1"/>
    </source>
</evidence>
<dbReference type="Proteomes" id="UP000185860">
    <property type="component" value="Unassembled WGS sequence"/>
</dbReference>
<dbReference type="OrthoDB" id="455932at2"/>
<comment type="caution">
    <text evidence="2">The sequence shown here is derived from an EMBL/GenBank/DDBJ whole genome shotgun (WGS) entry which is preliminary data.</text>
</comment>
<evidence type="ECO:0000313" key="3">
    <source>
        <dbReference type="Proteomes" id="UP000185860"/>
    </source>
</evidence>
<sequence>MNLIKFQLTYQRFLKLALLSAGVTCLSATSTLAGGLSNSNDHSSIYELSNNYPVKIAQNFALCSDPGGDFVPRVWAETKDFLVNICYYAEGGMPTYYGRSKKTGSNISLPVQSESNGRYVAVNGNVRYILTPSELIVTEGRKVILRQSVLRFRRG</sequence>
<dbReference type="AlphaFoldDB" id="A0A1U7I9K7"/>
<organism evidence="2 3">
    <name type="scientific">[Phormidium ambiguum] IAM M-71</name>
    <dbReference type="NCBI Taxonomy" id="454136"/>
    <lineage>
        <taxon>Bacteria</taxon>
        <taxon>Bacillati</taxon>
        <taxon>Cyanobacteriota</taxon>
        <taxon>Cyanophyceae</taxon>
        <taxon>Oscillatoriophycideae</taxon>
        <taxon>Aerosakkonematales</taxon>
        <taxon>Aerosakkonemataceae</taxon>
        <taxon>Floridanema</taxon>
    </lineage>
</organism>
<name>A0A1U7I9K7_9CYAN</name>
<feature type="chain" id="PRO_5012391720" evidence="1">
    <location>
        <begin position="34"/>
        <end position="155"/>
    </location>
</feature>
<protein>
    <submittedName>
        <fullName evidence="2">Uncharacterized protein</fullName>
    </submittedName>
</protein>
<gene>
    <name evidence="2" type="ORF">NIES2119_24215</name>
</gene>
<feature type="signal peptide" evidence="1">
    <location>
        <begin position="1"/>
        <end position="33"/>
    </location>
</feature>
<dbReference type="EMBL" id="MRCE01000032">
    <property type="protein sequence ID" value="OKH33167.1"/>
    <property type="molecule type" value="Genomic_DNA"/>
</dbReference>
<reference evidence="2 3" key="1">
    <citation type="submission" date="2016-11" db="EMBL/GenBank/DDBJ databases">
        <title>Draft Genome Sequences of Nine Cyanobacterial Strains from Diverse Habitats.</title>
        <authorList>
            <person name="Zhu T."/>
            <person name="Hou S."/>
            <person name="Lu X."/>
            <person name="Hess W.R."/>
        </authorList>
    </citation>
    <scope>NUCLEOTIDE SEQUENCE [LARGE SCALE GENOMIC DNA]</scope>
    <source>
        <strain evidence="2 3">IAM M-71</strain>
    </source>
</reference>
<keyword evidence="1" id="KW-0732">Signal</keyword>
<dbReference type="RefSeq" id="WP_073596060.1">
    <property type="nucleotide sequence ID" value="NZ_MRCE01000032.1"/>
</dbReference>
<proteinExistence type="predicted"/>
<evidence type="ECO:0000256" key="1">
    <source>
        <dbReference type="SAM" id="SignalP"/>
    </source>
</evidence>
<accession>A0A1U7I9K7</accession>